<dbReference type="SMART" id="SM00839">
    <property type="entry name" value="ELFV_dehydrog"/>
    <property type="match status" value="1"/>
</dbReference>
<proteinExistence type="inferred from homology"/>
<dbReference type="AlphaFoldDB" id="A0A1G2D7C5"/>
<evidence type="ECO:0000256" key="6">
    <source>
        <dbReference type="PIRSR" id="PIRSR000185-3"/>
    </source>
</evidence>
<gene>
    <name evidence="9" type="ORF">A3D67_03810</name>
</gene>
<keyword evidence="5" id="KW-0520">NAD</keyword>
<evidence type="ECO:0000256" key="1">
    <source>
        <dbReference type="ARBA" id="ARBA00006382"/>
    </source>
</evidence>
<dbReference type="InterPro" id="IPR006097">
    <property type="entry name" value="Glu/Leu/Phe/Val/Trp_DH_dimer"/>
</dbReference>
<feature type="site" description="Important for catalysis" evidence="6">
    <location>
        <position position="144"/>
    </location>
</feature>
<dbReference type="PRINTS" id="PR00082">
    <property type="entry name" value="GLFDHDRGNASE"/>
</dbReference>
<dbReference type="SUPFAM" id="SSF53223">
    <property type="entry name" value="Aminoacid dehydrogenase-like, N-terminal domain"/>
    <property type="match status" value="1"/>
</dbReference>
<dbReference type="InterPro" id="IPR033524">
    <property type="entry name" value="Glu/Leu/Phe/Val_DH_AS"/>
</dbReference>
<evidence type="ECO:0000256" key="5">
    <source>
        <dbReference type="PIRSR" id="PIRSR000185-2"/>
    </source>
</evidence>
<evidence type="ECO:0000256" key="2">
    <source>
        <dbReference type="ARBA" id="ARBA00023002"/>
    </source>
</evidence>
<feature type="active site" description="Proton donor" evidence="4">
    <location>
        <position position="102"/>
    </location>
</feature>
<dbReference type="InterPro" id="IPR036291">
    <property type="entry name" value="NAD(P)-bd_dom_sf"/>
</dbReference>
<dbReference type="Pfam" id="PF02812">
    <property type="entry name" value="ELFV_dehydrog_N"/>
    <property type="match status" value="1"/>
</dbReference>
<dbReference type="Gene3D" id="3.40.50.720">
    <property type="entry name" value="NAD(P)-binding Rossmann-like Domain"/>
    <property type="match status" value="1"/>
</dbReference>
<dbReference type="GO" id="GO:0006538">
    <property type="term" value="P:L-glutamate catabolic process"/>
    <property type="evidence" value="ECO:0007669"/>
    <property type="project" value="TreeGrafter"/>
</dbReference>
<evidence type="ECO:0000313" key="9">
    <source>
        <dbReference type="EMBL" id="OGZ09544.1"/>
    </source>
</evidence>
<comment type="caution">
    <text evidence="9">The sequence shown here is derived from an EMBL/GenBank/DDBJ whole genome shotgun (WGS) entry which is preliminary data.</text>
</comment>
<dbReference type="PROSITE" id="PS00074">
    <property type="entry name" value="GLFV_DEHYDROGENASE"/>
    <property type="match status" value="1"/>
</dbReference>
<evidence type="ECO:0000313" key="10">
    <source>
        <dbReference type="Proteomes" id="UP000178099"/>
    </source>
</evidence>
<feature type="binding site" evidence="5">
    <location>
        <position position="357"/>
    </location>
    <ligand>
        <name>substrate</name>
    </ligand>
</feature>
<evidence type="ECO:0000256" key="4">
    <source>
        <dbReference type="PIRSR" id="PIRSR000185-1"/>
    </source>
</evidence>
<evidence type="ECO:0000256" key="7">
    <source>
        <dbReference type="RuleBase" id="RU004417"/>
    </source>
</evidence>
<protein>
    <recommendedName>
        <fullName evidence="3">Glutamate dehydrogenase</fullName>
    </recommendedName>
</protein>
<dbReference type="GO" id="GO:0000166">
    <property type="term" value="F:nucleotide binding"/>
    <property type="evidence" value="ECO:0007669"/>
    <property type="project" value="UniProtKB-KW"/>
</dbReference>
<feature type="domain" description="Glutamate/phenylalanine/leucine/valine/L-tryptophan dehydrogenase C-terminal" evidence="8">
    <location>
        <begin position="185"/>
        <end position="427"/>
    </location>
</feature>
<dbReference type="PANTHER" id="PTHR11606:SF13">
    <property type="entry name" value="GLUTAMATE DEHYDROGENASE 1, MITOCHONDRIAL"/>
    <property type="match status" value="1"/>
</dbReference>
<reference evidence="9 10" key="1">
    <citation type="journal article" date="2016" name="Nat. Commun.">
        <title>Thousands of microbial genomes shed light on interconnected biogeochemical processes in an aquifer system.</title>
        <authorList>
            <person name="Anantharaman K."/>
            <person name="Brown C.T."/>
            <person name="Hug L.A."/>
            <person name="Sharon I."/>
            <person name="Castelle C.J."/>
            <person name="Probst A.J."/>
            <person name="Thomas B.C."/>
            <person name="Singh A."/>
            <person name="Wilkins M.J."/>
            <person name="Karaoz U."/>
            <person name="Brodie E.L."/>
            <person name="Williams K.H."/>
            <person name="Hubbard S.S."/>
            <person name="Banfield J.F."/>
        </authorList>
    </citation>
    <scope>NUCLEOTIDE SEQUENCE [LARGE SCALE GENOMIC DNA]</scope>
</reference>
<keyword evidence="5" id="KW-0547">Nucleotide-binding</keyword>
<feature type="binding site" evidence="5">
    <location>
        <position position="66"/>
    </location>
    <ligand>
        <name>substrate</name>
    </ligand>
</feature>
<dbReference type="InterPro" id="IPR006095">
    <property type="entry name" value="Glu/Leu/Phe/Val/Trp_DH"/>
</dbReference>
<name>A0A1G2D7C5_9BACT</name>
<evidence type="ECO:0000259" key="8">
    <source>
        <dbReference type="SMART" id="SM00839"/>
    </source>
</evidence>
<dbReference type="SUPFAM" id="SSF51735">
    <property type="entry name" value="NAD(P)-binding Rossmann-fold domains"/>
    <property type="match status" value="1"/>
</dbReference>
<dbReference type="InterPro" id="IPR014362">
    <property type="entry name" value="Glu_DH"/>
</dbReference>
<accession>A0A1G2D7C5</accession>
<feature type="binding site" evidence="5">
    <location>
        <position position="90"/>
    </location>
    <ligand>
        <name>substrate</name>
    </ligand>
</feature>
<dbReference type="GO" id="GO:0004352">
    <property type="term" value="F:glutamate dehydrogenase (NAD+) activity"/>
    <property type="evidence" value="ECO:0007669"/>
    <property type="project" value="TreeGrafter"/>
</dbReference>
<dbReference type="InterPro" id="IPR006096">
    <property type="entry name" value="Glu/Leu/Phe/Val/Trp_DH_C"/>
</dbReference>
<evidence type="ECO:0000256" key="3">
    <source>
        <dbReference type="PIRNR" id="PIRNR000185"/>
    </source>
</evidence>
<sequence>MAKKTRKIIAIAEKIRAPEWLLGELLTPKRVIIMKVRARIGGKPTFLSAIRVHHLNPYPTGANPYKGGIRFHPGVTQELLTVLAMDMTEKCALAGLPFGGAKGGIAFDPAQATELELRRITEGMTFEMLKENIPHPDIDVPGPDVGTDSRVMFWMLNKSAESVYWRAVPNHLATVTGKPLQNGGIPGREEATARGALIQLGRYFELSKMRAADDAPTLAIQGFGNVGRNVVRLVHEETDFRQYKIVAVSDVRSGIYNKTGLNLPSITRWYEDRGSFLGCPDCDPISNEVLLTLPVDVLIPAAIEEQITPTNASYLQGRLILEGANEAITQDAFPILAHRGIPVIPGVAANSGGVTVSYFEWLKNRGDRPHEVDAERDKLWVTKELGAIMRGVIEKVYARSEALSSSMPDAASIIAMETIQSQLKKKHSYPNA</sequence>
<dbReference type="Pfam" id="PF00208">
    <property type="entry name" value="ELFV_dehydrog"/>
    <property type="match status" value="1"/>
</dbReference>
<dbReference type="EMBL" id="MHLN01000050">
    <property type="protein sequence ID" value="OGZ09544.1"/>
    <property type="molecule type" value="Genomic_DNA"/>
</dbReference>
<dbReference type="PANTHER" id="PTHR11606">
    <property type="entry name" value="GLUTAMATE DEHYDROGENASE"/>
    <property type="match status" value="1"/>
</dbReference>
<dbReference type="InterPro" id="IPR046346">
    <property type="entry name" value="Aminoacid_DH-like_N_sf"/>
</dbReference>
<dbReference type="PIRSF" id="PIRSF000185">
    <property type="entry name" value="Glu_DH"/>
    <property type="match status" value="1"/>
</dbReference>
<organism evidence="9 10">
    <name type="scientific">Candidatus Lloydbacteria bacterium RIFCSPHIGHO2_02_FULL_51_22</name>
    <dbReference type="NCBI Taxonomy" id="1798663"/>
    <lineage>
        <taxon>Bacteria</taxon>
        <taxon>Candidatus Lloydiibacteriota</taxon>
    </lineage>
</organism>
<dbReference type="Gene3D" id="3.40.50.10860">
    <property type="entry name" value="Leucine Dehydrogenase, chain A, domain 1"/>
    <property type="match status" value="1"/>
</dbReference>
<keyword evidence="2 3" id="KW-0560">Oxidoreductase</keyword>
<dbReference type="Proteomes" id="UP000178099">
    <property type="component" value="Unassembled WGS sequence"/>
</dbReference>
<comment type="similarity">
    <text evidence="1 3 7">Belongs to the Glu/Leu/Phe/Val dehydrogenases family.</text>
</comment>
<feature type="binding site" evidence="5">
    <location>
        <position position="192"/>
    </location>
    <ligand>
        <name>NAD(+)</name>
        <dbReference type="ChEBI" id="CHEBI:57540"/>
    </ligand>
</feature>
<feature type="binding site" evidence="5">
    <location>
        <position position="225"/>
    </location>
    <ligand>
        <name>NAD(+)</name>
        <dbReference type="ChEBI" id="CHEBI:57540"/>
    </ligand>
</feature>